<evidence type="ECO:0000313" key="3">
    <source>
        <dbReference type="Proteomes" id="UP000728968"/>
    </source>
</evidence>
<evidence type="ECO:0000259" key="1">
    <source>
        <dbReference type="Pfam" id="PF14690"/>
    </source>
</evidence>
<dbReference type="RefSeq" id="WP_204716852.1">
    <property type="nucleotide sequence ID" value="NZ_JACJLT010000236.1"/>
</dbReference>
<name>A0ABS2G6M4_FUSMR</name>
<dbReference type="Proteomes" id="UP000728968">
    <property type="component" value="Unassembled WGS sequence"/>
</dbReference>
<dbReference type="EMBL" id="JACJLT010000236">
    <property type="protein sequence ID" value="MBM6876237.1"/>
    <property type="molecule type" value="Genomic_DNA"/>
</dbReference>
<feature type="domain" description="Transposase IS204/IS1001/IS1096/IS1165 zinc-finger" evidence="1">
    <location>
        <begin position="35"/>
        <end position="78"/>
    </location>
</feature>
<dbReference type="PANTHER" id="PTHR33498">
    <property type="entry name" value="TRANSPOSASE FOR INSERTION SEQUENCE ELEMENT IS1557"/>
    <property type="match status" value="1"/>
</dbReference>
<dbReference type="PANTHER" id="PTHR33498:SF1">
    <property type="entry name" value="TRANSPOSASE FOR INSERTION SEQUENCE ELEMENT IS1557"/>
    <property type="match status" value="1"/>
</dbReference>
<accession>A0ABS2G6M4</accession>
<organism evidence="2 3">
    <name type="scientific">Fusobacterium mortiferum</name>
    <dbReference type="NCBI Taxonomy" id="850"/>
    <lineage>
        <taxon>Bacteria</taxon>
        <taxon>Fusobacteriati</taxon>
        <taxon>Fusobacteriota</taxon>
        <taxon>Fusobacteriia</taxon>
        <taxon>Fusobacteriales</taxon>
        <taxon>Fusobacteriaceae</taxon>
        <taxon>Fusobacterium</taxon>
    </lineage>
</organism>
<sequence length="144" mass="16760">MDELIKILDKNLTYLNHEILEDTIYIKVTSSRESFVCPSCKKESTKIHSHYTKTFQDLPIQDKKVIIILDNRKFFCENKECSNITFSETFDCIEFKSKKSKRLIEYIINTSMKLSTIDASKMLKKIGVNVSKSTIHSLLKKNRG</sequence>
<dbReference type="InterPro" id="IPR029261">
    <property type="entry name" value="Transposase_Znf"/>
</dbReference>
<protein>
    <submittedName>
        <fullName evidence="2">Transposase family protein</fullName>
    </submittedName>
</protein>
<evidence type="ECO:0000313" key="2">
    <source>
        <dbReference type="EMBL" id="MBM6876237.1"/>
    </source>
</evidence>
<reference evidence="2 3" key="1">
    <citation type="journal article" date="2021" name="Sci. Rep.">
        <title>The distribution of antibiotic resistance genes in chicken gut microbiota commensals.</title>
        <authorList>
            <person name="Juricova H."/>
            <person name="Matiasovicova J."/>
            <person name="Kubasova T."/>
            <person name="Cejkova D."/>
            <person name="Rychlik I."/>
        </authorList>
    </citation>
    <scope>NUCLEOTIDE SEQUENCE [LARGE SCALE GENOMIC DNA]</scope>
    <source>
        <strain evidence="2 3">An425</strain>
    </source>
</reference>
<comment type="caution">
    <text evidence="2">The sequence shown here is derived from an EMBL/GenBank/DDBJ whole genome shotgun (WGS) entry which is preliminary data.</text>
</comment>
<gene>
    <name evidence="2" type="ORF">H6A04_11400</name>
</gene>
<keyword evidence="3" id="KW-1185">Reference proteome</keyword>
<dbReference type="InterPro" id="IPR047951">
    <property type="entry name" value="Transpos_ISL3"/>
</dbReference>
<proteinExistence type="predicted"/>
<dbReference type="Pfam" id="PF14690">
    <property type="entry name" value="Zn_ribbon_ISL3"/>
    <property type="match status" value="1"/>
</dbReference>